<keyword evidence="2" id="KW-0560">Oxidoreductase</keyword>
<sequence>MRAVVLDGPGDLTALQLRDLTVPEPEPGQVLISVKAFGLNRSELHTRLGLAEGVTFPRVPGIEATGVVAVCPGGEFVPGQQVVAMMGGMGRTFDGGYAEYTCVPAAQVTAFYSDLDWPTLGAVPEMLQTAHGALTDGLDVRPGQSLLVRGGTSSVGMTAAVLARSRGLTVLATTRDLAKGDRLRALGVDHVLVDDGDVARQVRDLLGDGVDVALELVGTPTLPDTLRATRRHGVVCFAGMLSNRWTVPDFYPIEYLPRGVRLTAYGGDASDLPAAVLQQFLDDVAAGRATVPLGQVFPLERIRDAHAIMEADRATGKLVGLPRILRWRSSR</sequence>
<name>A0ABV9RE78_9PSEU</name>
<dbReference type="EMBL" id="JBHSIM010000018">
    <property type="protein sequence ID" value="MFC4832501.1"/>
    <property type="molecule type" value="Genomic_DNA"/>
</dbReference>
<organism evidence="4 5">
    <name type="scientific">Actinomycetospora chibensis</name>
    <dbReference type="NCBI Taxonomy" id="663606"/>
    <lineage>
        <taxon>Bacteria</taxon>
        <taxon>Bacillati</taxon>
        <taxon>Actinomycetota</taxon>
        <taxon>Actinomycetes</taxon>
        <taxon>Pseudonocardiales</taxon>
        <taxon>Pseudonocardiaceae</taxon>
        <taxon>Actinomycetospora</taxon>
    </lineage>
</organism>
<reference evidence="5" key="1">
    <citation type="journal article" date="2019" name="Int. J. Syst. Evol. Microbiol.">
        <title>The Global Catalogue of Microorganisms (GCM) 10K type strain sequencing project: providing services to taxonomists for standard genome sequencing and annotation.</title>
        <authorList>
            <consortium name="The Broad Institute Genomics Platform"/>
            <consortium name="The Broad Institute Genome Sequencing Center for Infectious Disease"/>
            <person name="Wu L."/>
            <person name="Ma J."/>
        </authorList>
    </citation>
    <scope>NUCLEOTIDE SEQUENCE [LARGE SCALE GENOMIC DNA]</scope>
    <source>
        <strain evidence="5">CCUG 50347</strain>
    </source>
</reference>
<dbReference type="RefSeq" id="WP_274188005.1">
    <property type="nucleotide sequence ID" value="NZ_BAABHN010000018.1"/>
</dbReference>
<dbReference type="InterPro" id="IPR036291">
    <property type="entry name" value="NAD(P)-bd_dom_sf"/>
</dbReference>
<dbReference type="InterPro" id="IPR013154">
    <property type="entry name" value="ADH-like_N"/>
</dbReference>
<proteinExistence type="predicted"/>
<gene>
    <name evidence="4" type="ORF">ACFPEL_08775</name>
</gene>
<protein>
    <submittedName>
        <fullName evidence="4">Zinc-binding alcohol dehydrogenase family protein</fullName>
    </submittedName>
</protein>
<evidence type="ECO:0000313" key="5">
    <source>
        <dbReference type="Proteomes" id="UP001595909"/>
    </source>
</evidence>
<evidence type="ECO:0000256" key="1">
    <source>
        <dbReference type="ARBA" id="ARBA00022857"/>
    </source>
</evidence>
<evidence type="ECO:0000256" key="2">
    <source>
        <dbReference type="ARBA" id="ARBA00023002"/>
    </source>
</evidence>
<dbReference type="Proteomes" id="UP001595909">
    <property type="component" value="Unassembled WGS sequence"/>
</dbReference>
<dbReference type="InterPro" id="IPR020843">
    <property type="entry name" value="ER"/>
</dbReference>
<dbReference type="Pfam" id="PF13602">
    <property type="entry name" value="ADH_zinc_N_2"/>
    <property type="match status" value="1"/>
</dbReference>
<dbReference type="Gene3D" id="3.90.180.10">
    <property type="entry name" value="Medium-chain alcohol dehydrogenases, catalytic domain"/>
    <property type="match status" value="1"/>
</dbReference>
<dbReference type="SMART" id="SM00829">
    <property type="entry name" value="PKS_ER"/>
    <property type="match status" value="1"/>
</dbReference>
<dbReference type="Gene3D" id="3.40.50.720">
    <property type="entry name" value="NAD(P)-binding Rossmann-like Domain"/>
    <property type="match status" value="1"/>
</dbReference>
<dbReference type="SUPFAM" id="SSF50129">
    <property type="entry name" value="GroES-like"/>
    <property type="match status" value="1"/>
</dbReference>
<dbReference type="SUPFAM" id="SSF51735">
    <property type="entry name" value="NAD(P)-binding Rossmann-fold domains"/>
    <property type="match status" value="1"/>
</dbReference>
<evidence type="ECO:0000313" key="4">
    <source>
        <dbReference type="EMBL" id="MFC4832501.1"/>
    </source>
</evidence>
<dbReference type="InterPro" id="IPR011032">
    <property type="entry name" value="GroES-like_sf"/>
</dbReference>
<dbReference type="Pfam" id="PF08240">
    <property type="entry name" value="ADH_N"/>
    <property type="match status" value="1"/>
</dbReference>
<evidence type="ECO:0000259" key="3">
    <source>
        <dbReference type="SMART" id="SM00829"/>
    </source>
</evidence>
<dbReference type="PANTHER" id="PTHR48106:SF18">
    <property type="entry name" value="QUINONE OXIDOREDUCTASE PIG3"/>
    <property type="match status" value="1"/>
</dbReference>
<keyword evidence="1" id="KW-0521">NADP</keyword>
<dbReference type="CDD" id="cd08243">
    <property type="entry name" value="quinone_oxidoreductase_like_1"/>
    <property type="match status" value="1"/>
</dbReference>
<comment type="caution">
    <text evidence="4">The sequence shown here is derived from an EMBL/GenBank/DDBJ whole genome shotgun (WGS) entry which is preliminary data.</text>
</comment>
<accession>A0ABV9RE78</accession>
<feature type="domain" description="Enoyl reductase (ER)" evidence="3">
    <location>
        <begin position="10"/>
        <end position="320"/>
    </location>
</feature>
<dbReference type="PANTHER" id="PTHR48106">
    <property type="entry name" value="QUINONE OXIDOREDUCTASE PIG3-RELATED"/>
    <property type="match status" value="1"/>
</dbReference>
<keyword evidence="5" id="KW-1185">Reference proteome</keyword>